<keyword evidence="6 7" id="KW-0472">Membrane</keyword>
<organism evidence="8 9">
    <name type="scientific">Bacterioplanoides pacificum</name>
    <dbReference type="NCBI Taxonomy" id="1171596"/>
    <lineage>
        <taxon>Bacteria</taxon>
        <taxon>Pseudomonadati</taxon>
        <taxon>Pseudomonadota</taxon>
        <taxon>Gammaproteobacteria</taxon>
        <taxon>Oceanospirillales</taxon>
        <taxon>Oceanospirillaceae</taxon>
        <taxon>Bacterioplanoides</taxon>
    </lineage>
</organism>
<feature type="transmembrane region" description="Helical" evidence="7">
    <location>
        <begin position="191"/>
        <end position="212"/>
    </location>
</feature>
<comment type="caution">
    <text evidence="8">The sequence shown here is derived from an EMBL/GenBank/DDBJ whole genome shotgun (WGS) entry which is preliminary data.</text>
</comment>
<feature type="transmembrane region" description="Helical" evidence="7">
    <location>
        <begin position="415"/>
        <end position="434"/>
    </location>
</feature>
<dbReference type="EMBL" id="JBHRYB010000025">
    <property type="protein sequence ID" value="MFC3681853.1"/>
    <property type="molecule type" value="Genomic_DNA"/>
</dbReference>
<sequence>MREAILTAPVDKVLYQLTRPMVIGIMAVFFFQLVDTYFISLLGTKSLAAVGFALPVTMLVMNLSIGLGIAASAVIARAFGAGDELQAKQAAMAALLLSLVLGLIISVVGLLINDPLFRLLGAREELLPEVWNFMLFWWPGSIVMLLMMVQNSSMRAIGNTKLPSQMMLVSAILNAALDPLLIFGWGPVPAMGVGGAALASALCWLLVLAVIMTRQRRSGFLSSHGMGWDDIKQLWQRMMTLGIPAMATNMMVPVAGAVLLMMVAPLGEAAVAGFGVGMRLEPFAILVILALTSTLPTFVAQNHGAQQDDRIFSALLISFRFLLILQGAIVVFFWLAADLLAGLFSADSQVQQTIIAFLHWLPIGYLGMGIVLCVNSALNSLHKPVHSMMLNAVRLFVFYVPGAFIGGWLAGYSGLLLGAALGNLILGLLVWYWVKQVARHGEVNLIVAHFSFDSIKR</sequence>
<evidence type="ECO:0000256" key="2">
    <source>
        <dbReference type="ARBA" id="ARBA00022448"/>
    </source>
</evidence>
<evidence type="ECO:0000256" key="3">
    <source>
        <dbReference type="ARBA" id="ARBA00022475"/>
    </source>
</evidence>
<feature type="transmembrane region" description="Helical" evidence="7">
    <location>
        <begin position="241"/>
        <end position="263"/>
    </location>
</feature>
<evidence type="ECO:0000313" key="9">
    <source>
        <dbReference type="Proteomes" id="UP001595722"/>
    </source>
</evidence>
<feature type="transmembrane region" description="Helical" evidence="7">
    <location>
        <begin position="283"/>
        <end position="300"/>
    </location>
</feature>
<gene>
    <name evidence="8" type="ORF">ACFOMG_17255</name>
</gene>
<reference evidence="9" key="1">
    <citation type="journal article" date="2019" name="Int. J. Syst. Evol. Microbiol.">
        <title>The Global Catalogue of Microorganisms (GCM) 10K type strain sequencing project: providing services to taxonomists for standard genome sequencing and annotation.</title>
        <authorList>
            <consortium name="The Broad Institute Genomics Platform"/>
            <consortium name="The Broad Institute Genome Sequencing Center for Infectious Disease"/>
            <person name="Wu L."/>
            <person name="Ma J."/>
        </authorList>
    </citation>
    <scope>NUCLEOTIDE SEQUENCE [LARGE SCALE GENOMIC DNA]</scope>
    <source>
        <strain evidence="9">KCTC 42424</strain>
    </source>
</reference>
<keyword evidence="5 7" id="KW-1133">Transmembrane helix</keyword>
<dbReference type="PIRSF" id="PIRSF006603">
    <property type="entry name" value="DinF"/>
    <property type="match status" value="1"/>
</dbReference>
<feature type="transmembrane region" description="Helical" evidence="7">
    <location>
        <begin position="357"/>
        <end position="378"/>
    </location>
</feature>
<accession>A0ABV7W0R0</accession>
<keyword evidence="9" id="KW-1185">Reference proteome</keyword>
<feature type="transmembrane region" description="Helical" evidence="7">
    <location>
        <begin position="312"/>
        <end position="337"/>
    </location>
</feature>
<feature type="transmembrane region" description="Helical" evidence="7">
    <location>
        <begin position="91"/>
        <end position="113"/>
    </location>
</feature>
<dbReference type="PANTHER" id="PTHR43549:SF3">
    <property type="entry name" value="MULTIDRUG RESISTANCE PROTEIN YPNP-RELATED"/>
    <property type="match status" value="1"/>
</dbReference>
<keyword evidence="2" id="KW-0813">Transport</keyword>
<dbReference type="Pfam" id="PF01554">
    <property type="entry name" value="MatE"/>
    <property type="match status" value="2"/>
</dbReference>
<protein>
    <submittedName>
        <fullName evidence="8">MATE family efflux transporter</fullName>
    </submittedName>
</protein>
<proteinExistence type="predicted"/>
<evidence type="ECO:0000256" key="5">
    <source>
        <dbReference type="ARBA" id="ARBA00022989"/>
    </source>
</evidence>
<feature type="transmembrane region" description="Helical" evidence="7">
    <location>
        <begin position="166"/>
        <end position="185"/>
    </location>
</feature>
<name>A0ABV7W0R0_9GAMM</name>
<evidence type="ECO:0000256" key="6">
    <source>
        <dbReference type="ARBA" id="ARBA00023136"/>
    </source>
</evidence>
<dbReference type="NCBIfam" id="TIGR00797">
    <property type="entry name" value="matE"/>
    <property type="match status" value="1"/>
</dbReference>
<dbReference type="RefSeq" id="WP_376868501.1">
    <property type="nucleotide sequence ID" value="NZ_JBHRYB010000025.1"/>
</dbReference>
<feature type="transmembrane region" description="Helical" evidence="7">
    <location>
        <begin position="52"/>
        <end position="79"/>
    </location>
</feature>
<dbReference type="PANTHER" id="PTHR43549">
    <property type="entry name" value="MULTIDRUG RESISTANCE PROTEIN YPNP-RELATED"/>
    <property type="match status" value="1"/>
</dbReference>
<dbReference type="InterPro" id="IPR052031">
    <property type="entry name" value="Membrane_Transporter-Flippase"/>
</dbReference>
<dbReference type="Proteomes" id="UP001595722">
    <property type="component" value="Unassembled WGS sequence"/>
</dbReference>
<evidence type="ECO:0000256" key="7">
    <source>
        <dbReference type="SAM" id="Phobius"/>
    </source>
</evidence>
<feature type="transmembrane region" description="Helical" evidence="7">
    <location>
        <begin position="21"/>
        <end position="40"/>
    </location>
</feature>
<evidence type="ECO:0000313" key="8">
    <source>
        <dbReference type="EMBL" id="MFC3681853.1"/>
    </source>
</evidence>
<keyword evidence="4 7" id="KW-0812">Transmembrane</keyword>
<feature type="transmembrane region" description="Helical" evidence="7">
    <location>
        <begin position="133"/>
        <end position="154"/>
    </location>
</feature>
<dbReference type="InterPro" id="IPR002528">
    <property type="entry name" value="MATE_fam"/>
</dbReference>
<evidence type="ECO:0000256" key="1">
    <source>
        <dbReference type="ARBA" id="ARBA00004429"/>
    </source>
</evidence>
<comment type="subcellular location">
    <subcellularLocation>
        <location evidence="1">Cell inner membrane</location>
        <topology evidence="1">Multi-pass membrane protein</topology>
    </subcellularLocation>
</comment>
<dbReference type="InterPro" id="IPR048279">
    <property type="entry name" value="MdtK-like"/>
</dbReference>
<evidence type="ECO:0000256" key="4">
    <source>
        <dbReference type="ARBA" id="ARBA00022692"/>
    </source>
</evidence>
<feature type="transmembrane region" description="Helical" evidence="7">
    <location>
        <begin position="390"/>
        <end position="409"/>
    </location>
</feature>
<keyword evidence="3" id="KW-1003">Cell membrane</keyword>